<dbReference type="EMBL" id="MZ443778">
    <property type="protein sequence ID" value="UAW53143.1"/>
    <property type="molecule type" value="Genomic_DNA"/>
</dbReference>
<evidence type="ECO:0000313" key="2">
    <source>
        <dbReference type="Proteomes" id="UP000827754"/>
    </source>
</evidence>
<accession>A0AAE8XLH3</accession>
<keyword evidence="2" id="KW-1185">Reference proteome</keyword>
<name>A0AAE8XLH3_9CAUD</name>
<gene>
    <name evidence="1" type="ORF">pEaSNUABM30_00025</name>
</gene>
<dbReference type="GO" id="GO:0006355">
    <property type="term" value="P:regulation of DNA-templated transcription"/>
    <property type="evidence" value="ECO:0007669"/>
    <property type="project" value="InterPro"/>
</dbReference>
<reference evidence="1 2" key="1">
    <citation type="submission" date="2021-06" db="EMBL/GenBank/DDBJ databases">
        <title>Complete genome sequence of Erwinia phage pEa_SNUABM_30.</title>
        <authorList>
            <person name="Kim S.G."/>
            <person name="Park S.C."/>
        </authorList>
    </citation>
    <scope>NUCLEOTIDE SEQUENCE [LARGE SCALE GENOMIC DNA]</scope>
</reference>
<evidence type="ECO:0000313" key="1">
    <source>
        <dbReference type="EMBL" id="UAW53143.1"/>
    </source>
</evidence>
<proteinExistence type="predicted"/>
<dbReference type="Proteomes" id="UP000827754">
    <property type="component" value="Segment"/>
</dbReference>
<protein>
    <submittedName>
        <fullName evidence="1">Uncharacterized protein</fullName>
    </submittedName>
</protein>
<sequence length="134" mass="15516">MRPETIARTYKVPSQTLESVHNICERQGVKLSDVVRRYVQFVVRTRGEFLRSAPRPESAQLNVRMPFDLAHSFSHVCKQAGSGTSTTMVTFLNEIVQLNHIPEELLQETEEDVREYIRKERARLDLLEAQFGKQ</sequence>
<organism evidence="1 2">
    <name type="scientific">Erwinia phage pEa_SNUABM_30</name>
    <dbReference type="NCBI Taxonomy" id="2869553"/>
    <lineage>
        <taxon>Viruses</taxon>
        <taxon>Duplodnaviria</taxon>
        <taxon>Heunggongvirae</taxon>
        <taxon>Uroviricota</taxon>
        <taxon>Caudoviricetes</taxon>
        <taxon>Alexandravirus</taxon>
        <taxon>Alexandravirus SNUABM30</taxon>
    </lineage>
</organism>
<dbReference type="Gene3D" id="1.10.1220.10">
    <property type="entry name" value="Met repressor-like"/>
    <property type="match status" value="1"/>
</dbReference>
<dbReference type="InterPro" id="IPR013321">
    <property type="entry name" value="Arc_rbn_hlx_hlx"/>
</dbReference>